<keyword evidence="2" id="KW-1185">Reference proteome</keyword>
<accession>A0A139WG76</accession>
<dbReference type="AlphaFoldDB" id="A0A139WG76"/>
<proteinExistence type="predicted"/>
<reference evidence="1 2" key="1">
    <citation type="journal article" date="2008" name="Nature">
        <title>The genome of the model beetle and pest Tribolium castaneum.</title>
        <authorList>
            <consortium name="Tribolium Genome Sequencing Consortium"/>
            <person name="Richards S."/>
            <person name="Gibbs R.A."/>
            <person name="Weinstock G.M."/>
            <person name="Brown S.J."/>
            <person name="Denell R."/>
            <person name="Beeman R.W."/>
            <person name="Gibbs R."/>
            <person name="Beeman R.W."/>
            <person name="Brown S.J."/>
            <person name="Bucher G."/>
            <person name="Friedrich M."/>
            <person name="Grimmelikhuijzen C.J."/>
            <person name="Klingler M."/>
            <person name="Lorenzen M."/>
            <person name="Richards S."/>
            <person name="Roth S."/>
            <person name="Schroder R."/>
            <person name="Tautz D."/>
            <person name="Zdobnov E.M."/>
            <person name="Muzny D."/>
            <person name="Gibbs R.A."/>
            <person name="Weinstock G.M."/>
            <person name="Attaway T."/>
            <person name="Bell S."/>
            <person name="Buhay C.J."/>
            <person name="Chandrabose M.N."/>
            <person name="Chavez D."/>
            <person name="Clerk-Blankenburg K.P."/>
            <person name="Cree A."/>
            <person name="Dao M."/>
            <person name="Davis C."/>
            <person name="Chacko J."/>
            <person name="Dinh H."/>
            <person name="Dugan-Rocha S."/>
            <person name="Fowler G."/>
            <person name="Garner T.T."/>
            <person name="Garnes J."/>
            <person name="Gnirke A."/>
            <person name="Hawes A."/>
            <person name="Hernandez J."/>
            <person name="Hines S."/>
            <person name="Holder M."/>
            <person name="Hume J."/>
            <person name="Jhangiani S.N."/>
            <person name="Joshi V."/>
            <person name="Khan Z.M."/>
            <person name="Jackson L."/>
            <person name="Kovar C."/>
            <person name="Kowis A."/>
            <person name="Lee S."/>
            <person name="Lewis L.R."/>
            <person name="Margolis J."/>
            <person name="Morgan M."/>
            <person name="Nazareth L.V."/>
            <person name="Nguyen N."/>
            <person name="Okwuonu G."/>
            <person name="Parker D."/>
            <person name="Richards S."/>
            <person name="Ruiz S.J."/>
            <person name="Santibanez J."/>
            <person name="Savard J."/>
            <person name="Scherer S.E."/>
            <person name="Schneider B."/>
            <person name="Sodergren E."/>
            <person name="Tautz D."/>
            <person name="Vattahil S."/>
            <person name="Villasana D."/>
            <person name="White C.S."/>
            <person name="Wright R."/>
            <person name="Park Y."/>
            <person name="Beeman R.W."/>
            <person name="Lord J."/>
            <person name="Oppert B."/>
            <person name="Lorenzen M."/>
            <person name="Brown S."/>
            <person name="Wang L."/>
            <person name="Savard J."/>
            <person name="Tautz D."/>
            <person name="Richards S."/>
            <person name="Weinstock G."/>
            <person name="Gibbs R.A."/>
            <person name="Liu Y."/>
            <person name="Worley K."/>
            <person name="Weinstock G."/>
            <person name="Elsik C.G."/>
            <person name="Reese J.T."/>
            <person name="Elhaik E."/>
            <person name="Landan G."/>
            <person name="Graur D."/>
            <person name="Arensburger P."/>
            <person name="Atkinson P."/>
            <person name="Beeman R.W."/>
            <person name="Beidler J."/>
            <person name="Brown S.J."/>
            <person name="Demuth J.P."/>
            <person name="Drury D.W."/>
            <person name="Du Y.Z."/>
            <person name="Fujiwara H."/>
            <person name="Lorenzen M."/>
            <person name="Maselli V."/>
            <person name="Osanai M."/>
            <person name="Park Y."/>
            <person name="Robertson H.M."/>
            <person name="Tu Z."/>
            <person name="Wang J.J."/>
            <person name="Wang S."/>
            <person name="Richards S."/>
            <person name="Song H."/>
            <person name="Zhang L."/>
            <person name="Sodergren E."/>
            <person name="Werner D."/>
            <person name="Stanke M."/>
            <person name="Morgenstern B."/>
            <person name="Solovyev V."/>
            <person name="Kosarev P."/>
            <person name="Brown G."/>
            <person name="Chen H.C."/>
            <person name="Ermolaeva O."/>
            <person name="Hlavina W."/>
            <person name="Kapustin Y."/>
            <person name="Kiryutin B."/>
            <person name="Kitts P."/>
            <person name="Maglott D."/>
            <person name="Pruitt K."/>
            <person name="Sapojnikov V."/>
            <person name="Souvorov A."/>
            <person name="Mackey A.J."/>
            <person name="Waterhouse R.M."/>
            <person name="Wyder S."/>
            <person name="Zdobnov E.M."/>
            <person name="Zdobnov E.M."/>
            <person name="Wyder S."/>
            <person name="Kriventseva E.V."/>
            <person name="Kadowaki T."/>
            <person name="Bork P."/>
            <person name="Aranda M."/>
            <person name="Bao R."/>
            <person name="Beermann A."/>
            <person name="Berns N."/>
            <person name="Bolognesi R."/>
            <person name="Bonneton F."/>
            <person name="Bopp D."/>
            <person name="Brown S.J."/>
            <person name="Bucher G."/>
            <person name="Butts T."/>
            <person name="Chaumot A."/>
            <person name="Denell R.E."/>
            <person name="Ferrier D.E."/>
            <person name="Friedrich M."/>
            <person name="Gordon C.M."/>
            <person name="Jindra M."/>
            <person name="Klingler M."/>
            <person name="Lan Q."/>
            <person name="Lattorff H.M."/>
            <person name="Laudet V."/>
            <person name="von Levetsow C."/>
            <person name="Liu Z."/>
            <person name="Lutz R."/>
            <person name="Lynch J.A."/>
            <person name="da Fonseca R.N."/>
            <person name="Posnien N."/>
            <person name="Reuter R."/>
            <person name="Roth S."/>
            <person name="Savard J."/>
            <person name="Schinko J.B."/>
            <person name="Schmitt C."/>
            <person name="Schoppmeier M."/>
            <person name="Schroder R."/>
            <person name="Shippy T.D."/>
            <person name="Simonnet F."/>
            <person name="Marques-Souza H."/>
            <person name="Tautz D."/>
            <person name="Tomoyasu Y."/>
            <person name="Trauner J."/>
            <person name="Van der Zee M."/>
            <person name="Vervoort M."/>
            <person name="Wittkopp N."/>
            <person name="Wimmer E.A."/>
            <person name="Yang X."/>
            <person name="Jones A.K."/>
            <person name="Sattelle D.B."/>
            <person name="Ebert P.R."/>
            <person name="Nelson D."/>
            <person name="Scott J.G."/>
            <person name="Beeman R.W."/>
            <person name="Muthukrishnan S."/>
            <person name="Kramer K.J."/>
            <person name="Arakane Y."/>
            <person name="Beeman R.W."/>
            <person name="Zhu Q."/>
            <person name="Hogenkamp D."/>
            <person name="Dixit R."/>
            <person name="Oppert B."/>
            <person name="Jiang H."/>
            <person name="Zou Z."/>
            <person name="Marshall J."/>
            <person name="Elpidina E."/>
            <person name="Vinokurov K."/>
            <person name="Oppert C."/>
            <person name="Zou Z."/>
            <person name="Evans J."/>
            <person name="Lu Z."/>
            <person name="Zhao P."/>
            <person name="Sumathipala N."/>
            <person name="Altincicek B."/>
            <person name="Vilcinskas A."/>
            <person name="Williams M."/>
            <person name="Hultmark D."/>
            <person name="Hetru C."/>
            <person name="Jiang H."/>
            <person name="Grimmelikhuijzen C.J."/>
            <person name="Hauser F."/>
            <person name="Cazzamali G."/>
            <person name="Williamson M."/>
            <person name="Park Y."/>
            <person name="Li B."/>
            <person name="Tanaka Y."/>
            <person name="Predel R."/>
            <person name="Neupert S."/>
            <person name="Schachtner J."/>
            <person name="Verleyen P."/>
            <person name="Raible F."/>
            <person name="Bork P."/>
            <person name="Friedrich M."/>
            <person name="Walden K.K."/>
            <person name="Robertson H.M."/>
            <person name="Angeli S."/>
            <person name="Foret S."/>
            <person name="Bucher G."/>
            <person name="Schuetz S."/>
            <person name="Maleszka R."/>
            <person name="Wimmer E.A."/>
            <person name="Beeman R.W."/>
            <person name="Lorenzen M."/>
            <person name="Tomoyasu Y."/>
            <person name="Miller S.C."/>
            <person name="Grossmann D."/>
            <person name="Bucher G."/>
        </authorList>
    </citation>
    <scope>NUCLEOTIDE SEQUENCE [LARGE SCALE GENOMIC DNA]</scope>
    <source>
        <strain evidence="1 2">Georgia GA2</strain>
    </source>
</reference>
<sequence>MVARSGKNKVCHRTVYYKEAEAVLGRKQKNVGEFGHYLSWSERIKTAGHRKNRHRPSQKSQTL</sequence>
<reference evidence="1 2" key="2">
    <citation type="journal article" date="2010" name="Nucleic Acids Res.">
        <title>BeetleBase in 2010: revisions to provide comprehensive genomic information for Tribolium castaneum.</title>
        <authorList>
            <person name="Kim H.S."/>
            <person name="Murphy T."/>
            <person name="Xia J."/>
            <person name="Caragea D."/>
            <person name="Park Y."/>
            <person name="Beeman R.W."/>
            <person name="Lorenzen M.D."/>
            <person name="Butcher S."/>
            <person name="Manak J.R."/>
            <person name="Brown S.J."/>
        </authorList>
    </citation>
    <scope>GENOME REANNOTATION</scope>
    <source>
        <strain evidence="1 2">Georgia GA2</strain>
    </source>
</reference>
<dbReference type="EMBL" id="KQ971348">
    <property type="protein sequence ID" value="KYB26894.1"/>
    <property type="molecule type" value="Genomic_DNA"/>
</dbReference>
<dbReference type="InParanoid" id="A0A139WG76"/>
<evidence type="ECO:0000313" key="1">
    <source>
        <dbReference type="EMBL" id="KYB26894.1"/>
    </source>
</evidence>
<name>A0A139WG76_TRICA</name>
<organism evidence="1 2">
    <name type="scientific">Tribolium castaneum</name>
    <name type="common">Red flour beetle</name>
    <dbReference type="NCBI Taxonomy" id="7070"/>
    <lineage>
        <taxon>Eukaryota</taxon>
        <taxon>Metazoa</taxon>
        <taxon>Ecdysozoa</taxon>
        <taxon>Arthropoda</taxon>
        <taxon>Hexapoda</taxon>
        <taxon>Insecta</taxon>
        <taxon>Pterygota</taxon>
        <taxon>Neoptera</taxon>
        <taxon>Endopterygota</taxon>
        <taxon>Coleoptera</taxon>
        <taxon>Polyphaga</taxon>
        <taxon>Cucujiformia</taxon>
        <taxon>Tenebrionidae</taxon>
        <taxon>Tenebrionidae incertae sedis</taxon>
        <taxon>Tribolium</taxon>
    </lineage>
</organism>
<gene>
    <name evidence="1" type="primary">AUGUSTUS-3.0.2_33439</name>
    <name evidence="1" type="ORF">TcasGA2_TC033439</name>
</gene>
<protein>
    <submittedName>
        <fullName evidence="1">Uncharacterized protein</fullName>
    </submittedName>
</protein>
<dbReference type="Proteomes" id="UP000007266">
    <property type="component" value="Linkage group 6"/>
</dbReference>
<evidence type="ECO:0000313" key="2">
    <source>
        <dbReference type="Proteomes" id="UP000007266"/>
    </source>
</evidence>